<sequence length="250" mass="24766">MKQFIAIPLLAVSAMTLSACDGSIASAVGNAGKSSFKDGIAIGGSDSDPGKFDGVTLAGPDNVVFTTGADFTIRAEGDADVVEQLRYKVTEGQLKIGREYDGIWDGSTGSAIVYISAPSLENAKLAGSGDMKVDSMTTESTKLSIAGAGNIQVAKVETASLKTSIAGSGTLTMAGTAESAKISIAGSGDISAKGLKADSAKISVAGSGDVELSSDGSVDAKVAGSGDIRVYGDAKCTSKSAGSGDIKCGA</sequence>
<organism evidence="2">
    <name type="scientific">hydrothermal vent metagenome</name>
    <dbReference type="NCBI Taxonomy" id="652676"/>
    <lineage>
        <taxon>unclassified sequences</taxon>
        <taxon>metagenomes</taxon>
        <taxon>ecological metagenomes</taxon>
    </lineage>
</organism>
<dbReference type="PANTHER" id="PTHR39200">
    <property type="entry name" value="HYPOTHETICAL EXPORTED PROTEIN"/>
    <property type="match status" value="1"/>
</dbReference>
<dbReference type="Pfam" id="PF10988">
    <property type="entry name" value="DUF2807"/>
    <property type="match status" value="1"/>
</dbReference>
<dbReference type="Gene3D" id="2.160.20.120">
    <property type="match status" value="1"/>
</dbReference>
<proteinExistence type="predicted"/>
<evidence type="ECO:0000259" key="1">
    <source>
        <dbReference type="Pfam" id="PF10988"/>
    </source>
</evidence>
<name>A0A3B0S845_9ZZZZ</name>
<protein>
    <recommendedName>
        <fullName evidence="1">Putative auto-transporter adhesin head GIN domain-containing protein</fullName>
    </recommendedName>
</protein>
<dbReference type="InterPro" id="IPR021255">
    <property type="entry name" value="DUF2807"/>
</dbReference>
<evidence type="ECO:0000313" key="2">
    <source>
        <dbReference type="EMBL" id="VAW00450.1"/>
    </source>
</evidence>
<dbReference type="PANTHER" id="PTHR39200:SF1">
    <property type="entry name" value="AUTO-TRANSPORTER ADHESIN HEAD GIN DOMAIN-CONTAINING PROTEIN-RELATED"/>
    <property type="match status" value="1"/>
</dbReference>
<dbReference type="EMBL" id="UOEF01000305">
    <property type="protein sequence ID" value="VAW00450.1"/>
    <property type="molecule type" value="Genomic_DNA"/>
</dbReference>
<dbReference type="PROSITE" id="PS51257">
    <property type="entry name" value="PROKAR_LIPOPROTEIN"/>
    <property type="match status" value="1"/>
</dbReference>
<gene>
    <name evidence="2" type="ORF">MNBD_ALPHA04-693</name>
</gene>
<reference evidence="2" key="1">
    <citation type="submission" date="2018-06" db="EMBL/GenBank/DDBJ databases">
        <authorList>
            <person name="Zhirakovskaya E."/>
        </authorList>
    </citation>
    <scope>NUCLEOTIDE SEQUENCE</scope>
</reference>
<feature type="domain" description="Putative auto-transporter adhesin head GIN" evidence="1">
    <location>
        <begin position="52"/>
        <end position="234"/>
    </location>
</feature>
<dbReference type="AlphaFoldDB" id="A0A3B0S845"/>
<accession>A0A3B0S845</accession>